<reference evidence="2" key="1">
    <citation type="submission" date="2016-11" db="UniProtKB">
        <authorList>
            <consortium name="WormBaseParasite"/>
        </authorList>
    </citation>
    <scope>IDENTIFICATION</scope>
</reference>
<accession>A0A1I7WY58</accession>
<sequence>MLVSKWMNLKLLVSRLKLKCNESRINSRLDVKHNMGRSRQ</sequence>
<organism evidence="1 2">
    <name type="scientific">Heterorhabditis bacteriophora</name>
    <name type="common">Entomopathogenic nematode worm</name>
    <dbReference type="NCBI Taxonomy" id="37862"/>
    <lineage>
        <taxon>Eukaryota</taxon>
        <taxon>Metazoa</taxon>
        <taxon>Ecdysozoa</taxon>
        <taxon>Nematoda</taxon>
        <taxon>Chromadorea</taxon>
        <taxon>Rhabditida</taxon>
        <taxon>Rhabditina</taxon>
        <taxon>Rhabditomorpha</taxon>
        <taxon>Strongyloidea</taxon>
        <taxon>Heterorhabditidae</taxon>
        <taxon>Heterorhabditis</taxon>
    </lineage>
</organism>
<dbReference type="Proteomes" id="UP000095283">
    <property type="component" value="Unplaced"/>
</dbReference>
<proteinExistence type="predicted"/>
<dbReference type="WBParaSite" id="Hba_10132">
    <property type="protein sequence ID" value="Hba_10132"/>
    <property type="gene ID" value="Hba_10132"/>
</dbReference>
<protein>
    <submittedName>
        <fullName evidence="2">Uncharacterized protein</fullName>
    </submittedName>
</protein>
<name>A0A1I7WY58_HETBA</name>
<dbReference type="AlphaFoldDB" id="A0A1I7WY58"/>
<evidence type="ECO:0000313" key="1">
    <source>
        <dbReference type="Proteomes" id="UP000095283"/>
    </source>
</evidence>
<keyword evidence="1" id="KW-1185">Reference proteome</keyword>
<evidence type="ECO:0000313" key="2">
    <source>
        <dbReference type="WBParaSite" id="Hba_10132"/>
    </source>
</evidence>